<dbReference type="OrthoDB" id="9764035at2"/>
<dbReference type="Gene3D" id="3.40.50.880">
    <property type="match status" value="1"/>
</dbReference>
<evidence type="ECO:0000313" key="10">
    <source>
        <dbReference type="EMBL" id="OAT79828.1"/>
    </source>
</evidence>
<evidence type="ECO:0000256" key="4">
    <source>
        <dbReference type="ARBA" id="ARBA00022840"/>
    </source>
</evidence>
<dbReference type="GO" id="GO:0005524">
    <property type="term" value="F:ATP binding"/>
    <property type="evidence" value="ECO:0007669"/>
    <property type="project" value="UniProtKB-UniRule"/>
</dbReference>
<dbReference type="Proteomes" id="UP000078532">
    <property type="component" value="Unassembled WGS sequence"/>
</dbReference>
<dbReference type="HAMAP" id="MF_00027">
    <property type="entry name" value="CobB_CbiA"/>
    <property type="match status" value="1"/>
</dbReference>
<dbReference type="SUPFAM" id="SSF52540">
    <property type="entry name" value="P-loop containing nucleoside triphosphate hydrolases"/>
    <property type="match status" value="1"/>
</dbReference>
<dbReference type="InterPro" id="IPR029062">
    <property type="entry name" value="Class_I_gatase-like"/>
</dbReference>
<dbReference type="EMBL" id="LYVF01000192">
    <property type="protein sequence ID" value="OAT79828.1"/>
    <property type="molecule type" value="Genomic_DNA"/>
</dbReference>
<keyword evidence="11" id="KW-1185">Reference proteome</keyword>
<comment type="caution">
    <text evidence="10">The sequence shown here is derived from an EMBL/GenBank/DDBJ whole genome shotgun (WGS) entry which is preliminary data.</text>
</comment>
<feature type="site" description="Increases nucleophilicity of active site Cys" evidence="7">
    <location>
        <position position="449"/>
    </location>
</feature>
<comment type="pathway">
    <text evidence="7">Cofactor biosynthesis; adenosylcobalamin biosynthesis; cob(II)yrinate a,c-diamide from sirohydrochlorin (anaerobic route): step 10/10.</text>
</comment>
<dbReference type="Pfam" id="PF01656">
    <property type="entry name" value="CbiA"/>
    <property type="match status" value="1"/>
</dbReference>
<keyword evidence="6 7" id="KW-0315">Glutamine amidotransferase</keyword>
<gene>
    <name evidence="7" type="primary">cbiA</name>
    <name evidence="10" type="ORF">A6M21_14895</name>
</gene>
<keyword evidence="4 7" id="KW-0067">ATP-binding</keyword>
<reference evidence="10 11" key="1">
    <citation type="submission" date="2016-04" db="EMBL/GenBank/DDBJ databases">
        <authorList>
            <person name="Evans L.H."/>
            <person name="Alamgir A."/>
            <person name="Owens N."/>
            <person name="Weber N.D."/>
            <person name="Virtaneva K."/>
            <person name="Barbian K."/>
            <person name="Babar A."/>
            <person name="Rosenke K."/>
        </authorList>
    </citation>
    <scope>NUCLEOTIDE SEQUENCE [LARGE SCALE GENOMIC DNA]</scope>
    <source>
        <strain evidence="10 11">LMa1</strain>
    </source>
</reference>
<evidence type="ECO:0000259" key="9">
    <source>
        <dbReference type="Pfam" id="PF07685"/>
    </source>
</evidence>
<dbReference type="PANTHER" id="PTHR43873">
    <property type="entry name" value="COBYRINATE A,C-DIAMIDE SYNTHASE"/>
    <property type="match status" value="1"/>
</dbReference>
<dbReference type="RefSeq" id="WP_066671052.1">
    <property type="nucleotide sequence ID" value="NZ_LYVF01000192.1"/>
</dbReference>
<feature type="active site" description="Nucleophile" evidence="7">
    <location>
        <position position="345"/>
    </location>
</feature>
<keyword evidence="3 7" id="KW-0547">Nucleotide-binding</keyword>
<dbReference type="PROSITE" id="PS51274">
    <property type="entry name" value="GATASE_COBBQ"/>
    <property type="match status" value="1"/>
</dbReference>
<dbReference type="Pfam" id="PF07685">
    <property type="entry name" value="GATase_3"/>
    <property type="match status" value="1"/>
</dbReference>
<evidence type="ECO:0000313" key="11">
    <source>
        <dbReference type="Proteomes" id="UP000078532"/>
    </source>
</evidence>
<comment type="domain">
    <text evidence="7">Comprises of two domains. The C-terminal domain contains the binding site for glutamine and catalyzes the hydrolysis of this substrate to glutamate and ammonia. The N-terminal domain is anticipated to bind ATP and cobyrinate and catalyzes the ultimate synthesis of the diamide product. The ammonia produced via the glutaminase domain is probably translocated to the adjacent domain via a molecular tunnel, where it reacts with an activated intermediate.</text>
</comment>
<evidence type="ECO:0000256" key="2">
    <source>
        <dbReference type="ARBA" id="ARBA00022598"/>
    </source>
</evidence>
<evidence type="ECO:0000256" key="5">
    <source>
        <dbReference type="ARBA" id="ARBA00022842"/>
    </source>
</evidence>
<evidence type="ECO:0000256" key="3">
    <source>
        <dbReference type="ARBA" id="ARBA00022741"/>
    </source>
</evidence>
<comment type="cofactor">
    <cofactor evidence="1 7">
        <name>Mg(2+)</name>
        <dbReference type="ChEBI" id="CHEBI:18420"/>
    </cofactor>
</comment>
<feature type="domain" description="CobB/CobQ-like glutamine amidotransferase" evidence="9">
    <location>
        <begin position="264"/>
        <end position="453"/>
    </location>
</feature>
<dbReference type="CDD" id="cd03130">
    <property type="entry name" value="GATase1_CobB"/>
    <property type="match status" value="1"/>
</dbReference>
<dbReference type="SUPFAM" id="SSF52317">
    <property type="entry name" value="Class I glutamine amidotransferase-like"/>
    <property type="match status" value="1"/>
</dbReference>
<dbReference type="InterPro" id="IPR011698">
    <property type="entry name" value="GATase_3"/>
</dbReference>
<organism evidence="10 11">
    <name type="scientific">Desulfotomaculum copahuensis</name>
    <dbReference type="NCBI Taxonomy" id="1838280"/>
    <lineage>
        <taxon>Bacteria</taxon>
        <taxon>Bacillati</taxon>
        <taxon>Bacillota</taxon>
        <taxon>Clostridia</taxon>
        <taxon>Eubacteriales</taxon>
        <taxon>Desulfotomaculaceae</taxon>
        <taxon>Desulfotomaculum</taxon>
    </lineage>
</organism>
<keyword evidence="2 7" id="KW-0436">Ligase</keyword>
<comment type="miscellaneous">
    <text evidence="7">The a and c carboxylates of cobyrinate are activated for nucleophilic attack via formation of a phosphorylated intermediate by ATP. CbiA catalyzes first the amidation of the c-carboxylate, and then that of the a-carboxylate.</text>
</comment>
<comment type="catalytic activity">
    <reaction evidence="7">
        <text>cob(II)yrinate + 2 L-glutamine + 2 ATP + 2 H2O = cob(II)yrinate a,c diamide + 2 L-glutamate + 2 ADP + 2 phosphate + 2 H(+)</text>
        <dbReference type="Rhea" id="RHEA:26289"/>
        <dbReference type="ChEBI" id="CHEBI:15377"/>
        <dbReference type="ChEBI" id="CHEBI:15378"/>
        <dbReference type="ChEBI" id="CHEBI:29985"/>
        <dbReference type="ChEBI" id="CHEBI:30616"/>
        <dbReference type="ChEBI" id="CHEBI:43474"/>
        <dbReference type="ChEBI" id="CHEBI:58359"/>
        <dbReference type="ChEBI" id="CHEBI:58537"/>
        <dbReference type="ChEBI" id="CHEBI:58894"/>
        <dbReference type="ChEBI" id="CHEBI:456216"/>
        <dbReference type="EC" id="6.3.5.11"/>
    </reaction>
</comment>
<accession>A0A1B7LBI7</accession>
<sequence>MPHRSLHMPRLVIGAPQGRSGKTTVTMGLLAALAGARGLCVQPFKKGPDFIDPGWLTRVTGRACRNLDSFLMTREIIRQSFVRHMDGAALGVVEGAMGLYDGVDLAGSGSTAEIAKAIQAPVVLVVDTTRMTRSVAAMVMGFMHFDPEIRLAGVILNKVARPRHENMLRAAIEQYCGLPVLGAVPKGARLTIPDRHLGLIPAGEREELGRAVEEIGRTAPEYLDLDGLLRVAGEAPPLAADRAAAQTAENFDGSRSAAGIRPVIGVFKDRAFSFYYPDNLEALAAAGAELKYIDAINDPVLPEVDALYIGGGFPEVFARELAANRGLRAALRTRVEEGLPVYAECGGLIYLGRRVTWREEVFEMCGALPFDVVMSDRPQGHGYEVVEVAEPNIVFQPGEVVKGHEFHHSRLANLDREKVRFAFRVVRGWGIDGRCDGLIYKNVLATYNHIHALAVPRWAPRLVGAAREHRWPGL</sequence>
<dbReference type="EC" id="6.3.5.11" evidence="7"/>
<keyword evidence="7" id="KW-0169">Cobalamin biosynthesis</keyword>
<dbReference type="CDD" id="cd05388">
    <property type="entry name" value="CobB_N"/>
    <property type="match status" value="1"/>
</dbReference>
<dbReference type="InterPro" id="IPR027417">
    <property type="entry name" value="P-loop_NTPase"/>
</dbReference>
<dbReference type="InterPro" id="IPR002586">
    <property type="entry name" value="CobQ/CobB/MinD/ParA_Nub-bd_dom"/>
</dbReference>
<dbReference type="STRING" id="1838280.A6M21_14895"/>
<comment type="function">
    <text evidence="7">Catalyzes the ATP-dependent amidation of the two carboxylate groups at positions a and c of cobyrinate, using either L-glutamine or ammonia as the nitrogen source.</text>
</comment>
<proteinExistence type="inferred from homology"/>
<protein>
    <recommendedName>
        <fullName evidence="7">Cobyrinate a,c-diamide synthase</fullName>
        <ecNumber evidence="7">6.3.5.11</ecNumber>
    </recommendedName>
    <alternativeName>
        <fullName evidence="7">Cobyrinic acid a,c-diamide synthetase</fullName>
    </alternativeName>
</protein>
<dbReference type="GO" id="GO:0009236">
    <property type="term" value="P:cobalamin biosynthetic process"/>
    <property type="evidence" value="ECO:0007669"/>
    <property type="project" value="UniProtKB-UniRule"/>
</dbReference>
<name>A0A1B7LBI7_9FIRM</name>
<dbReference type="UniPathway" id="UPA00148">
    <property type="reaction ID" value="UER00231"/>
</dbReference>
<dbReference type="GO" id="GO:0042242">
    <property type="term" value="F:cobyrinic acid a,c-diamide synthase activity"/>
    <property type="evidence" value="ECO:0007669"/>
    <property type="project" value="UniProtKB-UniRule"/>
</dbReference>
<evidence type="ECO:0000256" key="7">
    <source>
        <dbReference type="HAMAP-Rule" id="MF_00027"/>
    </source>
</evidence>
<evidence type="ECO:0000256" key="1">
    <source>
        <dbReference type="ARBA" id="ARBA00001946"/>
    </source>
</evidence>
<keyword evidence="5 7" id="KW-0460">Magnesium</keyword>
<dbReference type="NCBIfam" id="NF002204">
    <property type="entry name" value="PRK01077.1"/>
    <property type="match status" value="1"/>
</dbReference>
<dbReference type="PANTHER" id="PTHR43873:SF1">
    <property type="entry name" value="COBYRINATE A,C-DIAMIDE SYNTHASE"/>
    <property type="match status" value="1"/>
</dbReference>
<dbReference type="InterPro" id="IPR004484">
    <property type="entry name" value="CbiA/CobB_synth"/>
</dbReference>
<comment type="similarity">
    <text evidence="7">Belongs to the CobB/CbiA family.</text>
</comment>
<feature type="domain" description="CobQ/CobB/MinD/ParA nucleotide binding" evidence="8">
    <location>
        <begin position="12"/>
        <end position="196"/>
    </location>
</feature>
<dbReference type="NCBIfam" id="TIGR00379">
    <property type="entry name" value="cobB"/>
    <property type="match status" value="1"/>
</dbReference>
<dbReference type="Gene3D" id="3.40.50.300">
    <property type="entry name" value="P-loop containing nucleotide triphosphate hydrolases"/>
    <property type="match status" value="1"/>
</dbReference>
<evidence type="ECO:0000259" key="8">
    <source>
        <dbReference type="Pfam" id="PF01656"/>
    </source>
</evidence>
<dbReference type="AlphaFoldDB" id="A0A1B7LBI7"/>
<evidence type="ECO:0000256" key="6">
    <source>
        <dbReference type="ARBA" id="ARBA00022962"/>
    </source>
</evidence>